<dbReference type="OrthoDB" id="5370059at2759"/>
<gene>
    <name evidence="1" type="ORF">NAEGRDRAFT_51395</name>
</gene>
<dbReference type="AlphaFoldDB" id="D2VQ07"/>
<dbReference type="GeneID" id="8855671"/>
<evidence type="ECO:0000313" key="1">
    <source>
        <dbReference type="EMBL" id="EFC41027.1"/>
    </source>
</evidence>
<dbReference type="Proteomes" id="UP000006671">
    <property type="component" value="Unassembled WGS sequence"/>
</dbReference>
<dbReference type="PANTHER" id="PTHR45982">
    <property type="entry name" value="REGULATOR OF CHROMOSOME CONDENSATION"/>
    <property type="match status" value="1"/>
</dbReference>
<protein>
    <submittedName>
        <fullName evidence="1">Predicted protein</fullName>
    </submittedName>
</protein>
<reference evidence="1 2" key="1">
    <citation type="journal article" date="2010" name="Cell">
        <title>The genome of Naegleria gruberi illuminates early eukaryotic versatility.</title>
        <authorList>
            <person name="Fritz-Laylin L.K."/>
            <person name="Prochnik S.E."/>
            <person name="Ginger M.L."/>
            <person name="Dacks J.B."/>
            <person name="Carpenter M.L."/>
            <person name="Field M.C."/>
            <person name="Kuo A."/>
            <person name="Paredez A."/>
            <person name="Chapman J."/>
            <person name="Pham J."/>
            <person name="Shu S."/>
            <person name="Neupane R."/>
            <person name="Cipriano M."/>
            <person name="Mancuso J."/>
            <person name="Tu H."/>
            <person name="Salamov A."/>
            <person name="Lindquist E."/>
            <person name="Shapiro H."/>
            <person name="Lucas S."/>
            <person name="Grigoriev I.V."/>
            <person name="Cande W.Z."/>
            <person name="Fulton C."/>
            <person name="Rokhsar D.S."/>
            <person name="Dawson S.C."/>
        </authorList>
    </citation>
    <scope>NUCLEOTIDE SEQUENCE [LARGE SCALE GENOMIC DNA]</scope>
    <source>
        <strain evidence="1 2">NEG-M</strain>
    </source>
</reference>
<evidence type="ECO:0000313" key="2">
    <source>
        <dbReference type="Proteomes" id="UP000006671"/>
    </source>
</evidence>
<keyword evidence="2" id="KW-1185">Reference proteome</keyword>
<dbReference type="OMA" id="EDITEQW"/>
<dbReference type="PROSITE" id="PS00626">
    <property type="entry name" value="RCC1_2"/>
    <property type="match status" value="1"/>
</dbReference>
<organism evidence="2">
    <name type="scientific">Naegleria gruberi</name>
    <name type="common">Amoeba</name>
    <dbReference type="NCBI Taxonomy" id="5762"/>
    <lineage>
        <taxon>Eukaryota</taxon>
        <taxon>Discoba</taxon>
        <taxon>Heterolobosea</taxon>
        <taxon>Tetramitia</taxon>
        <taxon>Eutetramitia</taxon>
        <taxon>Vahlkampfiidae</taxon>
        <taxon>Naegleria</taxon>
    </lineage>
</organism>
<dbReference type="Pfam" id="PF13540">
    <property type="entry name" value="RCC1_2"/>
    <property type="match status" value="1"/>
</dbReference>
<name>D2VQ07_NAEGR</name>
<dbReference type="SUPFAM" id="SSF50985">
    <property type="entry name" value="RCC1/BLIP-II"/>
    <property type="match status" value="1"/>
</dbReference>
<dbReference type="eggNOG" id="KOG0941">
    <property type="taxonomic scope" value="Eukaryota"/>
</dbReference>
<dbReference type="EMBL" id="GG738888">
    <property type="protein sequence ID" value="EFC41027.1"/>
    <property type="molecule type" value="Genomic_DNA"/>
</dbReference>
<dbReference type="InterPro" id="IPR009091">
    <property type="entry name" value="RCC1/BLIP-II"/>
</dbReference>
<proteinExistence type="predicted"/>
<accession>D2VQ07</accession>
<dbReference type="InterPro" id="IPR051553">
    <property type="entry name" value="Ran_GTPase-activating"/>
</dbReference>
<dbReference type="KEGG" id="ngr:NAEGRDRAFT_51395"/>
<dbReference type="PANTHER" id="PTHR45982:SF1">
    <property type="entry name" value="REGULATOR OF CHROMOSOME CONDENSATION"/>
    <property type="match status" value="1"/>
</dbReference>
<dbReference type="RefSeq" id="XP_002673771.1">
    <property type="nucleotide sequence ID" value="XM_002673725.1"/>
</dbReference>
<dbReference type="InParanoid" id="D2VQ07"/>
<dbReference type="Gene3D" id="2.130.10.30">
    <property type="entry name" value="Regulator of chromosome condensation 1/beta-lactamase-inhibitor protein II"/>
    <property type="match status" value="2"/>
</dbReference>
<sequence length="621" mass="70155">MYSNEKINCSNCCSELCRKNRIESHNSMVPCTIGEFRCMYGTDSLVELFSRIANNIVQGQSKTNLDESEAKQLEVDQIVMKVMKIVAEPSSSALGIVFSSRLEHALHKLHLTLIGFGTNDTTALGFDNNSWSDFKSGKEISTFIKDASKSQPQSFITEDFIEKETTLVDLGHKIYSTVGINSNIEMVALGYDFSYFIYACGCIGLAGTWSESFARLFKYQWSRELSSVHPSMFCTAMISKDRKTLFSFGYNSMGQASGKLSDAYLFPKAVDPQLHNHETIRFVSVGFEAIYLVTEENNMYVSGGNHNHELGIEWIRKSKINDSNRIVLNYEVAEEILEKVQERKIIPTLQLVPNLPKHEKIIQVAAGEKHSFVLTEAGNMYCTGSNQVGQLGLGSSVSGLDKFEKHPFSNIEKVTLIHCFQSSTIWVTESDTVYVCGENSNSELGNLSSNDILIDEENQNFMEPVTHPILCGKGIVKIYGIYNLFAITRNGEYLCWGSNEENELGLDENTLLSYNSGEIVRNLVFERYSNLVKTRGYKMVLAAGFNHTVLYFKVDNKRIVFMFQQLQNFVENSQTISPFSDISIIHEEDIHVDNILKRKYNEANNSQIESKKQKIIKEKIN</sequence>
<dbReference type="VEuPathDB" id="AmoebaDB:NAEGRDRAFT_51395"/>
<dbReference type="InterPro" id="IPR000408">
    <property type="entry name" value="Reg_chr_condens"/>
</dbReference>